<evidence type="ECO:0000259" key="6">
    <source>
        <dbReference type="PROSITE" id="PS50950"/>
    </source>
</evidence>
<dbReference type="InterPro" id="IPR038441">
    <property type="entry name" value="THAP_Znf_sf"/>
</dbReference>
<dbReference type="InterPro" id="IPR006612">
    <property type="entry name" value="THAP_Znf"/>
</dbReference>
<dbReference type="AlphaFoldDB" id="A0A4C1T1X6"/>
<keyword evidence="8" id="KW-1185">Reference proteome</keyword>
<reference evidence="7 8" key="1">
    <citation type="journal article" date="2019" name="Commun. Biol.">
        <title>The bagworm genome reveals a unique fibroin gene that provides high tensile strength.</title>
        <authorList>
            <person name="Kono N."/>
            <person name="Nakamura H."/>
            <person name="Ohtoshi R."/>
            <person name="Tomita M."/>
            <person name="Numata K."/>
            <person name="Arakawa K."/>
        </authorList>
    </citation>
    <scope>NUCLEOTIDE SEQUENCE [LARGE SCALE GENOMIC DNA]</scope>
</reference>
<keyword evidence="2 5" id="KW-0863">Zinc-finger</keyword>
<evidence type="ECO:0000256" key="1">
    <source>
        <dbReference type="ARBA" id="ARBA00022723"/>
    </source>
</evidence>
<gene>
    <name evidence="7" type="primary">THAP4</name>
    <name evidence="7" type="ORF">EVAR_2933_1</name>
</gene>
<keyword evidence="1" id="KW-0479">Metal-binding</keyword>
<dbReference type="GO" id="GO:0008270">
    <property type="term" value="F:zinc ion binding"/>
    <property type="evidence" value="ECO:0007669"/>
    <property type="project" value="UniProtKB-KW"/>
</dbReference>
<comment type="caution">
    <text evidence="7">The sequence shown here is derived from an EMBL/GenBank/DDBJ whole genome shotgun (WGS) entry which is preliminary data.</text>
</comment>
<evidence type="ECO:0000313" key="8">
    <source>
        <dbReference type="Proteomes" id="UP000299102"/>
    </source>
</evidence>
<keyword evidence="3" id="KW-0862">Zinc</keyword>
<protein>
    <submittedName>
        <fullName evidence="7">THAP domain-containing protein 4</fullName>
    </submittedName>
</protein>
<organism evidence="7 8">
    <name type="scientific">Eumeta variegata</name>
    <name type="common">Bagworm moth</name>
    <name type="synonym">Eumeta japonica</name>
    <dbReference type="NCBI Taxonomy" id="151549"/>
    <lineage>
        <taxon>Eukaryota</taxon>
        <taxon>Metazoa</taxon>
        <taxon>Ecdysozoa</taxon>
        <taxon>Arthropoda</taxon>
        <taxon>Hexapoda</taxon>
        <taxon>Insecta</taxon>
        <taxon>Pterygota</taxon>
        <taxon>Neoptera</taxon>
        <taxon>Endopterygota</taxon>
        <taxon>Lepidoptera</taxon>
        <taxon>Glossata</taxon>
        <taxon>Ditrysia</taxon>
        <taxon>Tineoidea</taxon>
        <taxon>Psychidae</taxon>
        <taxon>Oiketicinae</taxon>
        <taxon>Eumeta</taxon>
    </lineage>
</organism>
<dbReference type="GO" id="GO:0003677">
    <property type="term" value="F:DNA binding"/>
    <property type="evidence" value="ECO:0007669"/>
    <property type="project" value="UniProtKB-UniRule"/>
</dbReference>
<proteinExistence type="predicted"/>
<dbReference type="SUPFAM" id="SSF57716">
    <property type="entry name" value="Glucocorticoid receptor-like (DNA-binding domain)"/>
    <property type="match status" value="1"/>
</dbReference>
<dbReference type="OrthoDB" id="7331812at2759"/>
<evidence type="ECO:0000256" key="5">
    <source>
        <dbReference type="PROSITE-ProRule" id="PRU00309"/>
    </source>
</evidence>
<feature type="domain" description="THAP-type" evidence="6">
    <location>
        <begin position="8"/>
        <end position="106"/>
    </location>
</feature>
<evidence type="ECO:0000256" key="2">
    <source>
        <dbReference type="ARBA" id="ARBA00022771"/>
    </source>
</evidence>
<accession>A0A4C1T1X6</accession>
<name>A0A4C1T1X6_EUMVA</name>
<dbReference type="PROSITE" id="PS50950">
    <property type="entry name" value="ZF_THAP"/>
    <property type="match status" value="1"/>
</dbReference>
<sequence length="122" mass="14320">MLTWKQWILRRERRNGCLTSRRRGMILLLGRKLNSVIRIAYVLKKKTGVQKYPKDKIRLKQWLGAIRRDQFTPTNNSLMCKNHFNKDDYELPKDLVLGKPALESAPALSRADAEVFSEKLHQ</sequence>
<dbReference type="EMBL" id="BGZK01000029">
    <property type="protein sequence ID" value="GBP08144.1"/>
    <property type="molecule type" value="Genomic_DNA"/>
</dbReference>
<dbReference type="Proteomes" id="UP000299102">
    <property type="component" value="Unassembled WGS sequence"/>
</dbReference>
<evidence type="ECO:0000256" key="3">
    <source>
        <dbReference type="ARBA" id="ARBA00022833"/>
    </source>
</evidence>
<evidence type="ECO:0000256" key="4">
    <source>
        <dbReference type="ARBA" id="ARBA00023125"/>
    </source>
</evidence>
<dbReference type="Pfam" id="PF05485">
    <property type="entry name" value="THAP"/>
    <property type="match status" value="1"/>
</dbReference>
<evidence type="ECO:0000313" key="7">
    <source>
        <dbReference type="EMBL" id="GBP08144.1"/>
    </source>
</evidence>
<keyword evidence="4 5" id="KW-0238">DNA-binding</keyword>
<dbReference type="Gene3D" id="6.20.210.20">
    <property type="entry name" value="THAP domain"/>
    <property type="match status" value="1"/>
</dbReference>